<keyword evidence="6 9" id="KW-0865">Zymogen</keyword>
<evidence type="ECO:0000256" key="9">
    <source>
        <dbReference type="RuleBase" id="RU368036"/>
    </source>
</evidence>
<dbReference type="SUPFAM" id="SSF56235">
    <property type="entry name" value="N-terminal nucleophile aminohydrolases (Ntn hydrolases)"/>
    <property type="match status" value="1"/>
</dbReference>
<dbReference type="PANTHER" id="PTHR43199">
    <property type="entry name" value="GLUTATHIONE HYDROLASE"/>
    <property type="match status" value="1"/>
</dbReference>
<gene>
    <name evidence="11" type="primary">ggt</name>
    <name evidence="11" type="ORF">K4A83_15895</name>
</gene>
<comment type="pathway">
    <text evidence="9">Sulfur metabolism; glutathione metabolism.</text>
</comment>
<dbReference type="Proteomes" id="UP001526426">
    <property type="component" value="Unassembled WGS sequence"/>
</dbReference>
<dbReference type="InterPro" id="IPR043137">
    <property type="entry name" value="GGT_ssub_C"/>
</dbReference>
<keyword evidence="7 9" id="KW-0012">Acyltransferase</keyword>
<dbReference type="EMBL" id="JAIHOM010000087">
    <property type="protein sequence ID" value="MCW6037740.1"/>
    <property type="molecule type" value="Genomic_DNA"/>
</dbReference>
<keyword evidence="5 9" id="KW-0378">Hydrolase</keyword>
<comment type="catalytic activity">
    <reaction evidence="8 9">
        <text>an N-terminal (5-L-glutamyl)-[peptide] + an alpha-amino acid = 5-L-glutamyl amino acid + an N-terminal L-alpha-aminoacyl-[peptide]</text>
        <dbReference type="Rhea" id="RHEA:23904"/>
        <dbReference type="Rhea" id="RHEA-COMP:9780"/>
        <dbReference type="Rhea" id="RHEA-COMP:9795"/>
        <dbReference type="ChEBI" id="CHEBI:77644"/>
        <dbReference type="ChEBI" id="CHEBI:78597"/>
        <dbReference type="ChEBI" id="CHEBI:78599"/>
        <dbReference type="ChEBI" id="CHEBI:78608"/>
        <dbReference type="EC" id="2.3.2.2"/>
    </reaction>
</comment>
<comment type="subunit">
    <text evidence="9">This enzyme consists of two polypeptide chains, which are synthesized in precursor form from a single polypeptide.</text>
</comment>
<protein>
    <recommendedName>
        <fullName evidence="9">Glutathione hydrolase proenzyme</fullName>
        <ecNumber evidence="9">2.3.2.2</ecNumber>
        <ecNumber evidence="9">3.4.19.13</ecNumber>
    </recommendedName>
    <component>
        <recommendedName>
            <fullName evidence="9">Glutathione hydrolase large chain</fullName>
        </recommendedName>
    </component>
    <component>
        <recommendedName>
            <fullName evidence="9">Glutathione hydrolase small chain</fullName>
        </recommendedName>
    </component>
</protein>
<evidence type="ECO:0000256" key="8">
    <source>
        <dbReference type="ARBA" id="ARBA00047417"/>
    </source>
</evidence>
<dbReference type="InterPro" id="IPR029055">
    <property type="entry name" value="Ntn_hydrolases_N"/>
</dbReference>
<dbReference type="Gene3D" id="3.60.20.40">
    <property type="match status" value="1"/>
</dbReference>
<evidence type="ECO:0000256" key="7">
    <source>
        <dbReference type="ARBA" id="ARBA00023315"/>
    </source>
</evidence>
<dbReference type="GO" id="GO:0103068">
    <property type="term" value="F:leukotriene C4 gamma-glutamyl transferase activity"/>
    <property type="evidence" value="ECO:0007669"/>
    <property type="project" value="UniProtKB-EC"/>
</dbReference>
<accession>A0ABT3L8A4</accession>
<evidence type="ECO:0000256" key="5">
    <source>
        <dbReference type="ARBA" id="ARBA00022801"/>
    </source>
</evidence>
<dbReference type="RefSeq" id="WP_265265607.1">
    <property type="nucleotide sequence ID" value="NZ_JAIHOM010000087.1"/>
</dbReference>
<comment type="catalytic activity">
    <reaction evidence="1 9">
        <text>an S-substituted glutathione + H2O = an S-substituted L-cysteinylglycine + L-glutamate</text>
        <dbReference type="Rhea" id="RHEA:59468"/>
        <dbReference type="ChEBI" id="CHEBI:15377"/>
        <dbReference type="ChEBI" id="CHEBI:29985"/>
        <dbReference type="ChEBI" id="CHEBI:90779"/>
        <dbReference type="ChEBI" id="CHEBI:143103"/>
        <dbReference type="EC" id="3.4.19.13"/>
    </reaction>
</comment>
<evidence type="ECO:0000256" key="10">
    <source>
        <dbReference type="SAM" id="MobiDB-lite"/>
    </source>
</evidence>
<evidence type="ECO:0000256" key="1">
    <source>
        <dbReference type="ARBA" id="ARBA00001049"/>
    </source>
</evidence>
<dbReference type="EC" id="2.3.2.2" evidence="9"/>
<comment type="similarity">
    <text evidence="3 9">Belongs to the gamma-glutamyltransferase family.</text>
</comment>
<proteinExistence type="inferred from homology"/>
<dbReference type="PRINTS" id="PR01210">
    <property type="entry name" value="GGTRANSPTASE"/>
</dbReference>
<keyword evidence="12" id="KW-1185">Reference proteome</keyword>
<dbReference type="InterPro" id="IPR043138">
    <property type="entry name" value="GGT_lsub"/>
</dbReference>
<feature type="region of interest" description="Disordered" evidence="10">
    <location>
        <begin position="505"/>
        <end position="525"/>
    </location>
</feature>
<dbReference type="Gene3D" id="1.10.246.130">
    <property type="match status" value="1"/>
</dbReference>
<evidence type="ECO:0000256" key="4">
    <source>
        <dbReference type="ARBA" id="ARBA00022679"/>
    </source>
</evidence>
<dbReference type="Pfam" id="PF01019">
    <property type="entry name" value="G_glu_transpept"/>
    <property type="match status" value="1"/>
</dbReference>
<sequence length="525" mass="57383">MNLTSYNPTKGVVAAGHPKTAEAAQTILQAGGNAFDAVVGAMLASFVVESTLTSAAGGGFLLAHTHHNQNILFDFFTQTPRQKRPIDELNFYPVDVNFGDATQAFYIGLGSMAVPGSLAGAFAVHQQLGKLPLSQVAEPALFYARNGIKIVPFQSFCINSLLHPILLALPESRQLYAPQGTLVQTGDMLYMRDFANTLEYIIEQGIEEFYQGDIAHKIAQDCQEQGGYLTLEDLASYQVIQRSPLKVNYRGRELLTNPPPSSGGSLIAFALKLLETIDFSDLQFASASHRQILAQVMALTNEARKDGYDAHIYAPEVAEQFLALKHLQTYQDSLTKRVNKWGSTTHVSVMDEEGNAASATTSNGEGSSYVIPGTGIMINNMLGEADLNPAGFHQWHCDQRISSMMSPTILLQQGKPEIVLGSGGSNRIRTVILQVISNLIDFKMSVHDAVEAPRVHWENQVFHLEPPYLANLEESWQLPKDTEVLFWQDQNMFFGGVHAVQKTPTGEMVGAGDPRRGGAVGTSRE</sequence>
<comment type="catalytic activity">
    <reaction evidence="2 9">
        <text>glutathione + H2O = L-cysteinylglycine + L-glutamate</text>
        <dbReference type="Rhea" id="RHEA:28807"/>
        <dbReference type="ChEBI" id="CHEBI:15377"/>
        <dbReference type="ChEBI" id="CHEBI:29985"/>
        <dbReference type="ChEBI" id="CHEBI:57925"/>
        <dbReference type="ChEBI" id="CHEBI:61694"/>
        <dbReference type="EC" id="3.4.19.13"/>
    </reaction>
</comment>
<evidence type="ECO:0000313" key="12">
    <source>
        <dbReference type="Proteomes" id="UP001526426"/>
    </source>
</evidence>
<keyword evidence="4 9" id="KW-0808">Transferase</keyword>
<dbReference type="InterPro" id="IPR000101">
    <property type="entry name" value="GGT_peptidase"/>
</dbReference>
<dbReference type="PANTHER" id="PTHR43199:SF1">
    <property type="entry name" value="GLUTATHIONE HYDROLASE PROENZYME"/>
    <property type="match status" value="1"/>
</dbReference>
<dbReference type="EC" id="3.4.19.13" evidence="9"/>
<comment type="PTM">
    <text evidence="9">Cleaved by autocatalysis into a large and a small subunit.</text>
</comment>
<reference evidence="11 12" key="1">
    <citation type="submission" date="2021-08" db="EMBL/GenBank/DDBJ databases">
        <title>Draft genome sequence of Spirulina subsalsa with high tolerance to salinity and hype-accumulation of phycocyanin.</title>
        <authorList>
            <person name="Pei H."/>
            <person name="Jiang L."/>
        </authorList>
    </citation>
    <scope>NUCLEOTIDE SEQUENCE [LARGE SCALE GENOMIC DNA]</scope>
    <source>
        <strain evidence="11 12">FACHB-351</strain>
    </source>
</reference>
<organism evidence="11 12">
    <name type="scientific">Spirulina subsalsa FACHB-351</name>
    <dbReference type="NCBI Taxonomy" id="234711"/>
    <lineage>
        <taxon>Bacteria</taxon>
        <taxon>Bacillati</taxon>
        <taxon>Cyanobacteriota</taxon>
        <taxon>Cyanophyceae</taxon>
        <taxon>Spirulinales</taxon>
        <taxon>Spirulinaceae</taxon>
        <taxon>Spirulina</taxon>
    </lineage>
</organism>
<dbReference type="NCBIfam" id="TIGR00066">
    <property type="entry name" value="g_glut_trans"/>
    <property type="match status" value="1"/>
</dbReference>
<comment type="caution">
    <text evidence="11">The sequence shown here is derived from an EMBL/GenBank/DDBJ whole genome shotgun (WGS) entry which is preliminary data.</text>
</comment>
<keyword evidence="9" id="KW-0317">Glutathione biosynthesis</keyword>
<evidence type="ECO:0000256" key="6">
    <source>
        <dbReference type="ARBA" id="ARBA00023145"/>
    </source>
</evidence>
<dbReference type="InterPro" id="IPR051792">
    <property type="entry name" value="GGT_bact"/>
</dbReference>
<evidence type="ECO:0000256" key="3">
    <source>
        <dbReference type="ARBA" id="ARBA00009381"/>
    </source>
</evidence>
<name>A0ABT3L8A4_9CYAN</name>
<evidence type="ECO:0000313" key="11">
    <source>
        <dbReference type="EMBL" id="MCW6037740.1"/>
    </source>
</evidence>
<evidence type="ECO:0000256" key="2">
    <source>
        <dbReference type="ARBA" id="ARBA00001089"/>
    </source>
</evidence>